<dbReference type="Proteomes" id="UP001482620">
    <property type="component" value="Unassembled WGS sequence"/>
</dbReference>
<organism evidence="1 2">
    <name type="scientific">Ilyodon furcidens</name>
    <name type="common">goldbreast splitfin</name>
    <dbReference type="NCBI Taxonomy" id="33524"/>
    <lineage>
        <taxon>Eukaryota</taxon>
        <taxon>Metazoa</taxon>
        <taxon>Chordata</taxon>
        <taxon>Craniata</taxon>
        <taxon>Vertebrata</taxon>
        <taxon>Euteleostomi</taxon>
        <taxon>Actinopterygii</taxon>
        <taxon>Neopterygii</taxon>
        <taxon>Teleostei</taxon>
        <taxon>Neoteleostei</taxon>
        <taxon>Acanthomorphata</taxon>
        <taxon>Ovalentaria</taxon>
        <taxon>Atherinomorphae</taxon>
        <taxon>Cyprinodontiformes</taxon>
        <taxon>Goodeidae</taxon>
        <taxon>Ilyodon</taxon>
    </lineage>
</organism>
<sequence length="129" mass="14914">MKKNEMKKLWKLWSAENAIKEMQMKIRNKVKIKIYESGFFICSTELWVIYFGEVHFDAGFAEGRMWGTKGAGLRTTLENWVTLRTRTHQRERAIQGHKGGSAGIGTGPILNFRQNSIDQHEVAHKCKVF</sequence>
<reference evidence="1 2" key="1">
    <citation type="submission" date="2021-06" db="EMBL/GenBank/DDBJ databases">
        <authorList>
            <person name="Palmer J.M."/>
        </authorList>
    </citation>
    <scope>NUCLEOTIDE SEQUENCE [LARGE SCALE GENOMIC DNA]</scope>
    <source>
        <strain evidence="2">if_2019</strain>
        <tissue evidence="1">Muscle</tissue>
    </source>
</reference>
<evidence type="ECO:0000313" key="2">
    <source>
        <dbReference type="Proteomes" id="UP001482620"/>
    </source>
</evidence>
<gene>
    <name evidence="1" type="ORF">ILYODFUR_035112</name>
</gene>
<protein>
    <submittedName>
        <fullName evidence="1">Uncharacterized protein</fullName>
    </submittedName>
</protein>
<keyword evidence="2" id="KW-1185">Reference proteome</keyword>
<accession>A0ABV0V8R5</accession>
<name>A0ABV0V8R5_9TELE</name>
<evidence type="ECO:0000313" key="1">
    <source>
        <dbReference type="EMBL" id="MEQ2253705.1"/>
    </source>
</evidence>
<proteinExistence type="predicted"/>
<dbReference type="EMBL" id="JAHRIQ010099248">
    <property type="protein sequence ID" value="MEQ2253705.1"/>
    <property type="molecule type" value="Genomic_DNA"/>
</dbReference>
<comment type="caution">
    <text evidence="1">The sequence shown here is derived from an EMBL/GenBank/DDBJ whole genome shotgun (WGS) entry which is preliminary data.</text>
</comment>